<accession>A0A249JYS2</accession>
<keyword evidence="7" id="KW-0139">CF(1)</keyword>
<dbReference type="Pfam" id="PF00213">
    <property type="entry name" value="OSCP"/>
    <property type="match status" value="1"/>
</dbReference>
<keyword evidence="4 7" id="KW-0406">Ion transport</keyword>
<name>A0A249JYS2_9ACTN</name>
<comment type="subcellular location">
    <subcellularLocation>
        <location evidence="7">Cell membrane</location>
        <topology evidence="7">Peripheral membrane protein</topology>
    </subcellularLocation>
    <subcellularLocation>
        <location evidence="1">Membrane</location>
    </subcellularLocation>
</comment>
<dbReference type="GO" id="GO:0045259">
    <property type="term" value="C:proton-transporting ATP synthase complex"/>
    <property type="evidence" value="ECO:0007669"/>
    <property type="project" value="UniProtKB-KW"/>
</dbReference>
<keyword evidence="9" id="KW-1185">Reference proteome</keyword>
<evidence type="ECO:0000256" key="1">
    <source>
        <dbReference type="ARBA" id="ARBA00004370"/>
    </source>
</evidence>
<proteinExistence type="inferred from homology"/>
<keyword evidence="2 7" id="KW-0813">Transport</keyword>
<evidence type="ECO:0000256" key="3">
    <source>
        <dbReference type="ARBA" id="ARBA00022781"/>
    </source>
</evidence>
<dbReference type="RefSeq" id="WP_095680994.1">
    <property type="nucleotide sequence ID" value="NZ_CP016768.2"/>
</dbReference>
<dbReference type="InterPro" id="IPR026015">
    <property type="entry name" value="ATP_synth_OSCP/delta_N_sf"/>
</dbReference>
<reference evidence="9" key="1">
    <citation type="submission" date="2016-10" db="EMBL/GenBank/DDBJ databases">
        <title>High microdiversification within the ubiquitous acI lineage of Actinobacteria.</title>
        <authorList>
            <person name="Neuenschwander S.M."/>
            <person name="Salcher M."/>
            <person name="Ghai R."/>
            <person name="Pernthaler J."/>
        </authorList>
    </citation>
    <scope>NUCLEOTIDE SEQUENCE [LARGE SCALE GENOMIC DNA]</scope>
</reference>
<dbReference type="NCBIfam" id="TIGR01145">
    <property type="entry name" value="ATP_synt_delta"/>
    <property type="match status" value="1"/>
</dbReference>
<dbReference type="PANTHER" id="PTHR11910">
    <property type="entry name" value="ATP SYNTHASE DELTA CHAIN"/>
    <property type="match status" value="1"/>
</dbReference>
<dbReference type="PRINTS" id="PR00125">
    <property type="entry name" value="ATPASEDELTA"/>
</dbReference>
<protein>
    <recommendedName>
        <fullName evidence="7">ATP synthase subunit delta</fullName>
    </recommendedName>
    <alternativeName>
        <fullName evidence="7">ATP synthase F(1) sector subunit delta</fullName>
    </alternativeName>
    <alternativeName>
        <fullName evidence="7">F-type ATPase subunit delta</fullName>
        <shortName evidence="7">F-ATPase subunit delta</shortName>
    </alternativeName>
</protein>
<keyword evidence="5 7" id="KW-0472">Membrane</keyword>
<evidence type="ECO:0000313" key="9">
    <source>
        <dbReference type="Proteomes" id="UP000217153"/>
    </source>
</evidence>
<dbReference type="EMBL" id="CP016768">
    <property type="protein sequence ID" value="ASY09688.1"/>
    <property type="molecule type" value="Genomic_DNA"/>
</dbReference>
<organism evidence="8 9">
    <name type="scientific">Candidatus Nanopelagicus limnae</name>
    <dbReference type="NCBI Taxonomy" id="1884634"/>
    <lineage>
        <taxon>Bacteria</taxon>
        <taxon>Bacillati</taxon>
        <taxon>Actinomycetota</taxon>
        <taxon>Actinomycetes</taxon>
        <taxon>Candidatus Nanopelagicales</taxon>
        <taxon>Candidatus Nanopelagicaceae</taxon>
        <taxon>Candidatus Nanopelagicus</taxon>
    </lineage>
</organism>
<keyword evidence="3 7" id="KW-0375">Hydrogen ion transport</keyword>
<dbReference type="NCBIfam" id="NF009967">
    <property type="entry name" value="PRK13430.1"/>
    <property type="match status" value="1"/>
</dbReference>
<comment type="function">
    <text evidence="7">F(1)F(0) ATP synthase produces ATP from ADP in the presence of a proton or sodium gradient. F-type ATPases consist of two structural domains, F(1) containing the extramembraneous catalytic core and F(0) containing the membrane proton channel, linked together by a central stalk and a peripheral stalk. During catalysis, ATP synthesis in the catalytic domain of F(1) is coupled via a rotary mechanism of the central stalk subunits to proton translocation.</text>
</comment>
<dbReference type="OrthoDB" id="5242917at2"/>
<evidence type="ECO:0000313" key="8">
    <source>
        <dbReference type="EMBL" id="ASY09688.1"/>
    </source>
</evidence>
<comment type="function">
    <text evidence="7">This protein is part of the stalk that links CF(0) to CF(1). It either transmits conformational changes from CF(0) to CF(1) or is implicated in proton conduction.</text>
</comment>
<evidence type="ECO:0000256" key="4">
    <source>
        <dbReference type="ARBA" id="ARBA00023065"/>
    </source>
</evidence>
<evidence type="ECO:0000256" key="7">
    <source>
        <dbReference type="HAMAP-Rule" id="MF_01416"/>
    </source>
</evidence>
<keyword evidence="7" id="KW-1003">Cell membrane</keyword>
<dbReference type="AlphaFoldDB" id="A0A249JYS2"/>
<dbReference type="Proteomes" id="UP000217153">
    <property type="component" value="Chromosome"/>
</dbReference>
<evidence type="ECO:0000256" key="5">
    <source>
        <dbReference type="ARBA" id="ARBA00023136"/>
    </source>
</evidence>
<keyword evidence="6 7" id="KW-0066">ATP synthesis</keyword>
<sequence>MKVLGGSSRASVLTLRKSLAQVVDKQSDNDVAVFASDLFIILSVLSTSIGVRRALTDNSRDAGAKAELISNLFGKNISAPAQSLLASAASLRWSSPGEIADAIENLAVEAEAAAADKNGELEKVENQLFDFARVLRANPELRQALNTSADTDLGKVTLLESLVKGKYANSTLNLLRKVVSLRRGRSIDATLAAYSHYVSTRKDRLVAHVKSAVELSDAQLSKLNAALAKQMGRDVHINLEIDPKVLGGISIRYADDVIDGTIVNRLAEAGRALVS</sequence>
<dbReference type="GO" id="GO:0046933">
    <property type="term" value="F:proton-transporting ATP synthase activity, rotational mechanism"/>
    <property type="evidence" value="ECO:0007669"/>
    <property type="project" value="UniProtKB-UniRule"/>
</dbReference>
<gene>
    <name evidence="7" type="primary">atpH</name>
    <name evidence="8" type="ORF">B1s21122_05050</name>
</gene>
<dbReference type="Gene3D" id="1.10.520.20">
    <property type="entry name" value="N-terminal domain of the delta subunit of the F1F0-ATP synthase"/>
    <property type="match status" value="1"/>
</dbReference>
<dbReference type="HAMAP" id="MF_01416">
    <property type="entry name" value="ATP_synth_delta_bact"/>
    <property type="match status" value="1"/>
</dbReference>
<comment type="similarity">
    <text evidence="7">Belongs to the ATPase delta chain family.</text>
</comment>
<evidence type="ECO:0000256" key="2">
    <source>
        <dbReference type="ARBA" id="ARBA00022448"/>
    </source>
</evidence>
<dbReference type="KEGG" id="abam:B1s21122_05050"/>
<dbReference type="InterPro" id="IPR000711">
    <property type="entry name" value="ATPase_OSCP/dsu"/>
</dbReference>
<evidence type="ECO:0000256" key="6">
    <source>
        <dbReference type="ARBA" id="ARBA00023310"/>
    </source>
</evidence>
<dbReference type="GO" id="GO:0005886">
    <property type="term" value="C:plasma membrane"/>
    <property type="evidence" value="ECO:0007669"/>
    <property type="project" value="UniProtKB-SubCell"/>
</dbReference>